<reference evidence="2" key="1">
    <citation type="journal article" date="2021" name="Proc. Natl. Acad. Sci. U.S.A.">
        <title>A Catalog of Tens of Thousands of Viruses from Human Metagenomes Reveals Hidden Associations with Chronic Diseases.</title>
        <authorList>
            <person name="Tisza M.J."/>
            <person name="Buck C.B."/>
        </authorList>
    </citation>
    <scope>NUCLEOTIDE SEQUENCE</scope>
    <source>
        <strain evidence="2">Ct2wG4</strain>
    </source>
</reference>
<name>A0A8S5QXW3_9CAUD</name>
<feature type="transmembrane region" description="Helical" evidence="1">
    <location>
        <begin position="78"/>
        <end position="97"/>
    </location>
</feature>
<dbReference type="EMBL" id="BK015754">
    <property type="protein sequence ID" value="DAE23500.1"/>
    <property type="molecule type" value="Genomic_DNA"/>
</dbReference>
<keyword evidence="1" id="KW-1133">Transmembrane helix</keyword>
<sequence length="98" mass="11445">MAMNTIFNISIIILGIIQIIMIIKFFEIADDIKNIRRGFDKLIREKQVNTEDTVPILEDTKEKTSHAKDLRDPSKFTWQSWVMIIIIVIITICYFALS</sequence>
<keyword evidence="1" id="KW-0812">Transmembrane</keyword>
<protein>
    <submittedName>
        <fullName evidence="2">Uncharacterized protein</fullName>
    </submittedName>
</protein>
<organism evidence="2">
    <name type="scientific">Siphoviridae sp. ct2wG4</name>
    <dbReference type="NCBI Taxonomy" id="2826278"/>
    <lineage>
        <taxon>Viruses</taxon>
        <taxon>Duplodnaviria</taxon>
        <taxon>Heunggongvirae</taxon>
        <taxon>Uroviricota</taxon>
        <taxon>Caudoviricetes</taxon>
    </lineage>
</organism>
<evidence type="ECO:0000256" key="1">
    <source>
        <dbReference type="SAM" id="Phobius"/>
    </source>
</evidence>
<keyword evidence="1" id="KW-0472">Membrane</keyword>
<feature type="transmembrane region" description="Helical" evidence="1">
    <location>
        <begin position="6"/>
        <end position="26"/>
    </location>
</feature>
<proteinExistence type="predicted"/>
<evidence type="ECO:0000313" key="2">
    <source>
        <dbReference type="EMBL" id="DAE23500.1"/>
    </source>
</evidence>
<accession>A0A8S5QXW3</accession>